<accession>A0A225DDJ9</accession>
<protein>
    <recommendedName>
        <fullName evidence="2">Right handed beta helix domain-containing protein</fullName>
    </recommendedName>
</protein>
<dbReference type="InterPro" id="IPR039448">
    <property type="entry name" value="Beta_helix"/>
</dbReference>
<dbReference type="SUPFAM" id="SSF51126">
    <property type="entry name" value="Pectin lyase-like"/>
    <property type="match status" value="2"/>
</dbReference>
<keyword evidence="4" id="KW-1185">Reference proteome</keyword>
<evidence type="ECO:0000313" key="4">
    <source>
        <dbReference type="Proteomes" id="UP000214646"/>
    </source>
</evidence>
<feature type="domain" description="Right handed beta helix" evidence="2">
    <location>
        <begin position="364"/>
        <end position="460"/>
    </location>
</feature>
<sequence>MTSRTYGAIAVSAAVLAISAIGAARFTRPDEKTGIALVGDGTTDNTAAIQTAVDTGNGGVTFPKGVFRITKPIVIDLDKVGYTAFTATGAATLKMDGPGPALRFIGTHEGTASPPTFKPNVWDRQRTPHVDGLEIIGTHPEADGIEASGTMQLTVSGATLRKLRHGVHLVKRNRNVLISACHIYENRGAGVYLDDVNLHQTNVVGCHISYCDGGGVVTRGGEVRNLHIGTCDIEGCMAKGGPPGANVLIDCAGGSTAEVAITGCTIQHSNVPDAANVRVLGAGVGIQKGTTAQWGHVTIGNNVFSDVAVNVDLKDCRGVTLTGNTFWMAYTHNLRVENCQQVVVGPNAFERNPAYDYGTSKSTVNAIHFKNCRDCTLTGLHIHGTHTAEAGVTLDGCARFNVTGCSILDCEGIGLLLRNPENCRISDCLIRHDGQRSKEALSLKVVGGKGNLFANNLIGNGAEVPRDSGEWK</sequence>
<organism evidence="3 4">
    <name type="scientific">Fimbriiglobus ruber</name>
    <dbReference type="NCBI Taxonomy" id="1908690"/>
    <lineage>
        <taxon>Bacteria</taxon>
        <taxon>Pseudomonadati</taxon>
        <taxon>Planctomycetota</taxon>
        <taxon>Planctomycetia</taxon>
        <taxon>Gemmatales</taxon>
        <taxon>Gemmataceae</taxon>
        <taxon>Fimbriiglobus</taxon>
    </lineage>
</organism>
<feature type="chain" id="PRO_5012510937" description="Right handed beta helix domain-containing protein" evidence="1">
    <location>
        <begin position="24"/>
        <end position="472"/>
    </location>
</feature>
<evidence type="ECO:0000256" key="1">
    <source>
        <dbReference type="SAM" id="SignalP"/>
    </source>
</evidence>
<dbReference type="AlphaFoldDB" id="A0A225DDJ9"/>
<name>A0A225DDJ9_9BACT</name>
<dbReference type="EMBL" id="NIDE01000020">
    <property type="protein sequence ID" value="OWK34485.1"/>
    <property type="molecule type" value="Genomic_DNA"/>
</dbReference>
<dbReference type="InterPro" id="IPR012334">
    <property type="entry name" value="Pectin_lyas_fold"/>
</dbReference>
<proteinExistence type="predicted"/>
<dbReference type="SMART" id="SM00710">
    <property type="entry name" value="PbH1"/>
    <property type="match status" value="9"/>
</dbReference>
<dbReference type="RefSeq" id="WP_088260761.1">
    <property type="nucleotide sequence ID" value="NZ_NIDE01000020.1"/>
</dbReference>
<dbReference type="OrthoDB" id="248604at2"/>
<gene>
    <name evidence="3" type="ORF">FRUB_10456</name>
</gene>
<dbReference type="InterPro" id="IPR006626">
    <property type="entry name" value="PbH1"/>
</dbReference>
<comment type="caution">
    <text evidence="3">The sequence shown here is derived from an EMBL/GenBank/DDBJ whole genome shotgun (WGS) entry which is preliminary data.</text>
</comment>
<feature type="domain" description="Right handed beta helix" evidence="2">
    <location>
        <begin position="140"/>
        <end position="266"/>
    </location>
</feature>
<feature type="signal peptide" evidence="1">
    <location>
        <begin position="1"/>
        <end position="23"/>
    </location>
</feature>
<dbReference type="Pfam" id="PF13229">
    <property type="entry name" value="Beta_helix"/>
    <property type="match status" value="2"/>
</dbReference>
<evidence type="ECO:0000259" key="2">
    <source>
        <dbReference type="Pfam" id="PF13229"/>
    </source>
</evidence>
<dbReference type="Proteomes" id="UP000214646">
    <property type="component" value="Unassembled WGS sequence"/>
</dbReference>
<reference evidence="4" key="1">
    <citation type="submission" date="2017-06" db="EMBL/GenBank/DDBJ databases">
        <title>Genome analysis of Fimbriiglobus ruber SP5, the first member of the order Planctomycetales with confirmed chitinolytic capability.</title>
        <authorList>
            <person name="Ravin N.V."/>
            <person name="Rakitin A.L."/>
            <person name="Ivanova A.A."/>
            <person name="Beletsky A.V."/>
            <person name="Kulichevskaya I.S."/>
            <person name="Mardanov A.V."/>
            <person name="Dedysh S.N."/>
        </authorList>
    </citation>
    <scope>NUCLEOTIDE SEQUENCE [LARGE SCALE GENOMIC DNA]</scope>
    <source>
        <strain evidence="4">SP5</strain>
    </source>
</reference>
<keyword evidence="1" id="KW-0732">Signal</keyword>
<dbReference type="InterPro" id="IPR011050">
    <property type="entry name" value="Pectin_lyase_fold/virulence"/>
</dbReference>
<evidence type="ECO:0000313" key="3">
    <source>
        <dbReference type="EMBL" id="OWK34485.1"/>
    </source>
</evidence>
<dbReference type="Gene3D" id="2.160.20.10">
    <property type="entry name" value="Single-stranded right-handed beta-helix, Pectin lyase-like"/>
    <property type="match status" value="2"/>
</dbReference>